<organism evidence="3 4">
    <name type="scientific">Nocardioides soli</name>
    <dbReference type="NCBI Taxonomy" id="1036020"/>
    <lineage>
        <taxon>Bacteria</taxon>
        <taxon>Bacillati</taxon>
        <taxon>Actinomycetota</taxon>
        <taxon>Actinomycetes</taxon>
        <taxon>Propionibacteriales</taxon>
        <taxon>Nocardioidaceae</taxon>
        <taxon>Nocardioides</taxon>
    </lineage>
</organism>
<feature type="transmembrane region" description="Helical" evidence="1">
    <location>
        <begin position="46"/>
        <end position="68"/>
    </location>
</feature>
<evidence type="ECO:0000259" key="2">
    <source>
        <dbReference type="Pfam" id="PF07853"/>
    </source>
</evidence>
<keyword evidence="4" id="KW-1185">Reference proteome</keyword>
<sequence>MRLAFLLSSAAYAVLVVVAAVTMPDRVPLHFGPGGDADRWGSRTEALLVFGLLGGGVALVLGGIAVLARRLPLRSAWVNLPHKDWWTATPEREERARRRLSHDFWAIAVGTMTLLCIVLALTIGAAHSESPRLSAGPWLAVGALAAALLLAIVMPLRYRPDGDA</sequence>
<protein>
    <submittedName>
        <fullName evidence="3">Putative membrane protein</fullName>
    </submittedName>
</protein>
<evidence type="ECO:0000313" key="4">
    <source>
        <dbReference type="Proteomes" id="UP000589626"/>
    </source>
</evidence>
<proteinExistence type="predicted"/>
<reference evidence="3 4" key="1">
    <citation type="submission" date="2020-08" db="EMBL/GenBank/DDBJ databases">
        <title>Sequencing the genomes of 1000 actinobacteria strains.</title>
        <authorList>
            <person name="Klenk H.-P."/>
        </authorList>
    </citation>
    <scope>NUCLEOTIDE SEQUENCE [LARGE SCALE GENOMIC DNA]</scope>
    <source>
        <strain evidence="3 4">DSM 105498</strain>
    </source>
</reference>
<name>A0A7W4Z1J9_9ACTN</name>
<keyword evidence="1" id="KW-0472">Membrane</keyword>
<feature type="transmembrane region" description="Helical" evidence="1">
    <location>
        <begin position="104"/>
        <end position="126"/>
    </location>
</feature>
<keyword evidence="1" id="KW-1133">Transmembrane helix</keyword>
<dbReference type="InterPro" id="IPR012867">
    <property type="entry name" value="DUF1648"/>
</dbReference>
<dbReference type="AlphaFoldDB" id="A0A7W4Z1J9"/>
<dbReference type="Pfam" id="PF07853">
    <property type="entry name" value="DUF1648"/>
    <property type="match status" value="1"/>
</dbReference>
<gene>
    <name evidence="3" type="ORF">FHU40_002780</name>
</gene>
<comment type="caution">
    <text evidence="3">The sequence shown here is derived from an EMBL/GenBank/DDBJ whole genome shotgun (WGS) entry which is preliminary data.</text>
</comment>
<evidence type="ECO:0000313" key="3">
    <source>
        <dbReference type="EMBL" id="MBB3042962.1"/>
    </source>
</evidence>
<keyword evidence="1" id="KW-0812">Transmembrane</keyword>
<feature type="transmembrane region" description="Helical" evidence="1">
    <location>
        <begin position="138"/>
        <end position="158"/>
    </location>
</feature>
<accession>A0A7W4Z1J9</accession>
<dbReference type="RefSeq" id="WP_183592868.1">
    <property type="nucleotide sequence ID" value="NZ_JACHWR010000002.1"/>
</dbReference>
<dbReference type="Proteomes" id="UP000589626">
    <property type="component" value="Unassembled WGS sequence"/>
</dbReference>
<feature type="domain" description="DUF1648" evidence="2">
    <location>
        <begin position="11"/>
        <end position="52"/>
    </location>
</feature>
<dbReference type="EMBL" id="JACHWR010000002">
    <property type="protein sequence ID" value="MBB3042962.1"/>
    <property type="molecule type" value="Genomic_DNA"/>
</dbReference>
<evidence type="ECO:0000256" key="1">
    <source>
        <dbReference type="SAM" id="Phobius"/>
    </source>
</evidence>